<dbReference type="InterPro" id="IPR025997">
    <property type="entry name" value="SBP_2_dom"/>
</dbReference>
<protein>
    <submittedName>
        <fullName evidence="5">ABC-type xylose transport system, periplasmic component</fullName>
    </submittedName>
</protein>
<evidence type="ECO:0000259" key="4">
    <source>
        <dbReference type="Pfam" id="PF13407"/>
    </source>
</evidence>
<gene>
    <name evidence="5" type="ORF">CTER_0912</name>
</gene>
<evidence type="ECO:0000256" key="2">
    <source>
        <dbReference type="ARBA" id="ARBA00022729"/>
    </source>
</evidence>
<dbReference type="Proteomes" id="UP000014155">
    <property type="component" value="Unassembled WGS sequence"/>
</dbReference>
<reference evidence="5 6" key="1">
    <citation type="journal article" date="2013" name="Genome Announc.">
        <title>Draft Genome Sequence of the Cellulolytic, Mesophilic, Anaerobic Bacterium Clostridium termitidis Strain CT1112 (DSM 5398).</title>
        <authorList>
            <person name="Lal S."/>
            <person name="Ramachandran U."/>
            <person name="Zhang X."/>
            <person name="Munir R."/>
            <person name="Sparling R."/>
            <person name="Levin D.B."/>
        </authorList>
    </citation>
    <scope>NUCLEOTIDE SEQUENCE [LARGE SCALE GENOMIC DNA]</scope>
    <source>
        <strain evidence="5 6">CT1112</strain>
    </source>
</reference>
<dbReference type="PROSITE" id="PS51257">
    <property type="entry name" value="PROKAR_LIPOPROTEIN"/>
    <property type="match status" value="1"/>
</dbReference>
<dbReference type="EMBL" id="AORV01000022">
    <property type="protein sequence ID" value="EMS73094.1"/>
    <property type="molecule type" value="Genomic_DNA"/>
</dbReference>
<proteinExistence type="predicted"/>
<feature type="chain" id="PRO_5038586308" evidence="3">
    <location>
        <begin position="24"/>
        <end position="356"/>
    </location>
</feature>
<comment type="caution">
    <text evidence="5">The sequence shown here is derived from an EMBL/GenBank/DDBJ whole genome shotgun (WGS) entry which is preliminary data.</text>
</comment>
<comment type="subcellular location">
    <subcellularLocation>
        <location evidence="1">Cell envelope</location>
    </subcellularLocation>
</comment>
<evidence type="ECO:0000256" key="3">
    <source>
        <dbReference type="SAM" id="SignalP"/>
    </source>
</evidence>
<keyword evidence="2 3" id="KW-0732">Signal</keyword>
<sequence length="356" mass="39720">MKNFRLRALLTGSALILSMFFTAGCSSSSEQDRPAEKNGKITMGFSMATLQEERWQRDMDILVAKAKTKGAEVIVQNANNNSDDQIKQVKYLLDKNIDILFIVPQDSEKSAEAVDLAKKKGIKVICYDRLIKNANVDFYVSFDNTKVGEYMASLMVSKVPIGDYIIINGAKTDYNSYMYNEGYKNILNKYIYDKSIKIVDEIWANDWRPEDSFKCVEKALQSGKKIDAILAANDSLAGAAIEALAEQQLAGKVLVAGHDADISGCQRVAEGTQLLTIYKPIDQLAEKAVDVAFGLLKNNYYACNTYISDGENDIPFAKVDPIVVTKDNLVDTVISDGFHRLEDVYLNVPRNQWPDK</sequence>
<feature type="domain" description="Periplasmic binding protein" evidence="4">
    <location>
        <begin position="44"/>
        <end position="298"/>
    </location>
</feature>
<organism evidence="5 6">
    <name type="scientific">Ruminiclostridium cellobioparum subsp. termitidis CT1112</name>
    <dbReference type="NCBI Taxonomy" id="1195236"/>
    <lineage>
        <taxon>Bacteria</taxon>
        <taxon>Bacillati</taxon>
        <taxon>Bacillota</taxon>
        <taxon>Clostridia</taxon>
        <taxon>Eubacteriales</taxon>
        <taxon>Oscillospiraceae</taxon>
        <taxon>Ruminiclostridium</taxon>
    </lineage>
</organism>
<dbReference type="Gene3D" id="3.40.50.2300">
    <property type="match status" value="2"/>
</dbReference>
<dbReference type="RefSeq" id="WP_004624429.1">
    <property type="nucleotide sequence ID" value="NZ_AORV01000022.1"/>
</dbReference>
<accession>S0FV96</accession>
<dbReference type="PANTHER" id="PTHR30036">
    <property type="entry name" value="D-XYLOSE-BINDING PERIPLASMIC PROTEIN"/>
    <property type="match status" value="1"/>
</dbReference>
<evidence type="ECO:0000256" key="1">
    <source>
        <dbReference type="ARBA" id="ARBA00004196"/>
    </source>
</evidence>
<evidence type="ECO:0000313" key="6">
    <source>
        <dbReference type="Proteomes" id="UP000014155"/>
    </source>
</evidence>
<keyword evidence="6" id="KW-1185">Reference proteome</keyword>
<feature type="signal peptide" evidence="3">
    <location>
        <begin position="1"/>
        <end position="23"/>
    </location>
</feature>
<dbReference type="PATRIC" id="fig|1195236.3.peg.1202"/>
<dbReference type="SUPFAM" id="SSF53822">
    <property type="entry name" value="Periplasmic binding protein-like I"/>
    <property type="match status" value="1"/>
</dbReference>
<name>S0FV96_RUMCE</name>
<dbReference type="PANTHER" id="PTHR30036:SF1">
    <property type="entry name" value="D-XYLOSE-BINDING PERIPLASMIC PROTEIN"/>
    <property type="match status" value="1"/>
</dbReference>
<evidence type="ECO:0000313" key="5">
    <source>
        <dbReference type="EMBL" id="EMS73094.1"/>
    </source>
</evidence>
<dbReference type="InterPro" id="IPR050555">
    <property type="entry name" value="Bact_Solute-Bind_Prot2"/>
</dbReference>
<dbReference type="STRING" id="1195236.CTER_0912"/>
<dbReference type="eggNOG" id="COG4213">
    <property type="taxonomic scope" value="Bacteria"/>
</dbReference>
<dbReference type="GO" id="GO:0030246">
    <property type="term" value="F:carbohydrate binding"/>
    <property type="evidence" value="ECO:0007669"/>
    <property type="project" value="TreeGrafter"/>
</dbReference>
<dbReference type="AlphaFoldDB" id="S0FV96"/>
<dbReference type="Pfam" id="PF13407">
    <property type="entry name" value="Peripla_BP_4"/>
    <property type="match status" value="1"/>
</dbReference>
<dbReference type="GO" id="GO:0030288">
    <property type="term" value="C:outer membrane-bounded periplasmic space"/>
    <property type="evidence" value="ECO:0007669"/>
    <property type="project" value="TreeGrafter"/>
</dbReference>
<dbReference type="InterPro" id="IPR028082">
    <property type="entry name" value="Peripla_BP_I"/>
</dbReference>